<dbReference type="Gene3D" id="3.40.390.80">
    <property type="entry name" value="Peptidase M60, enhancin-like domain 2"/>
    <property type="match status" value="1"/>
</dbReference>
<dbReference type="InterPro" id="IPR031161">
    <property type="entry name" value="Peptidase_M60_dom"/>
</dbReference>
<reference evidence="5" key="1">
    <citation type="journal article" date="2019" name="Int. J. Syst. Evol. Microbiol.">
        <title>The Global Catalogue of Microorganisms (GCM) 10K type strain sequencing project: providing services to taxonomists for standard genome sequencing and annotation.</title>
        <authorList>
            <consortium name="The Broad Institute Genomics Platform"/>
            <consortium name="The Broad Institute Genome Sequencing Center for Infectious Disease"/>
            <person name="Wu L."/>
            <person name="Ma J."/>
        </authorList>
    </citation>
    <scope>NUCLEOTIDE SEQUENCE [LARGE SCALE GENOMIC DNA]</scope>
    <source>
        <strain evidence="5">JCM 19125</strain>
    </source>
</reference>
<feature type="domain" description="F5/8 type C" evidence="2">
    <location>
        <begin position="768"/>
        <end position="930"/>
    </location>
</feature>
<organism evidence="4 5">
    <name type="scientific">Tessaracoccus lubricantis</name>
    <dbReference type="NCBI Taxonomy" id="545543"/>
    <lineage>
        <taxon>Bacteria</taxon>
        <taxon>Bacillati</taxon>
        <taxon>Actinomycetota</taxon>
        <taxon>Actinomycetes</taxon>
        <taxon>Propionibacteriales</taxon>
        <taxon>Propionibacteriaceae</taxon>
        <taxon>Tessaracoccus</taxon>
    </lineage>
</organism>
<dbReference type="SUPFAM" id="SSF49785">
    <property type="entry name" value="Galactose-binding domain-like"/>
    <property type="match status" value="2"/>
</dbReference>
<protein>
    <recommendedName>
        <fullName evidence="6">Peptidase M60 domain-containing protein</fullName>
    </recommendedName>
</protein>
<feature type="chain" id="PRO_5045044813" description="Peptidase M60 domain-containing protein" evidence="1">
    <location>
        <begin position="31"/>
        <end position="1156"/>
    </location>
</feature>
<dbReference type="InterPro" id="IPR000421">
    <property type="entry name" value="FA58C"/>
</dbReference>
<accession>A0ABP9FJP4</accession>
<gene>
    <name evidence="4" type="ORF">GCM10025789_17030</name>
</gene>
<feature type="domain" description="Peptidase M60" evidence="3">
    <location>
        <begin position="60"/>
        <end position="366"/>
    </location>
</feature>
<feature type="domain" description="F5/8 type C" evidence="2">
    <location>
        <begin position="997"/>
        <end position="1155"/>
    </location>
</feature>
<evidence type="ECO:0000256" key="1">
    <source>
        <dbReference type="SAM" id="SignalP"/>
    </source>
</evidence>
<evidence type="ECO:0008006" key="6">
    <source>
        <dbReference type="Google" id="ProtNLM"/>
    </source>
</evidence>
<evidence type="ECO:0000259" key="3">
    <source>
        <dbReference type="PROSITE" id="PS51723"/>
    </source>
</evidence>
<name>A0ABP9FJP4_9ACTN</name>
<dbReference type="SMART" id="SM01276">
    <property type="entry name" value="M60-like"/>
    <property type="match status" value="1"/>
</dbReference>
<proteinExistence type="predicted"/>
<dbReference type="Pfam" id="PF00754">
    <property type="entry name" value="F5_F8_type_C"/>
    <property type="match status" value="2"/>
</dbReference>
<evidence type="ECO:0000313" key="5">
    <source>
        <dbReference type="Proteomes" id="UP001501521"/>
    </source>
</evidence>
<dbReference type="Pfam" id="PF03272">
    <property type="entry name" value="Mucin_bdg"/>
    <property type="match status" value="1"/>
</dbReference>
<evidence type="ECO:0000313" key="4">
    <source>
        <dbReference type="EMBL" id="GAA4899409.1"/>
    </source>
</evidence>
<feature type="signal peptide" evidence="1">
    <location>
        <begin position="1"/>
        <end position="30"/>
    </location>
</feature>
<dbReference type="Proteomes" id="UP001501521">
    <property type="component" value="Unassembled WGS sequence"/>
</dbReference>
<dbReference type="RefSeq" id="WP_345581850.1">
    <property type="nucleotide sequence ID" value="NZ_BAABLV010000026.1"/>
</dbReference>
<dbReference type="PROSITE" id="PS51723">
    <property type="entry name" value="PEPTIDASE_M60"/>
    <property type="match status" value="1"/>
</dbReference>
<dbReference type="Gene3D" id="2.60.120.260">
    <property type="entry name" value="Galactose-binding domain-like"/>
    <property type="match status" value="2"/>
</dbReference>
<sequence length="1156" mass="122494">MSHPTRKRALLTLLLIVSLAFPLGSVTAHAAGPLLTRTLTVLQAGNNVITQAGLSRGRGMERESLGISLAAGAVLEARVSNAVADVRLQVATDDAPRDTNFLLPTNGTWAQVTVGHPGALFARTRQWATAPQIEYRVVSGTSYDTPEYRLGDSHTNFMAKWDANGSPTAVIIDRAAVILVPTTDKERVRNMASWSGFANLDAVIEFYRDLIDTYDAWAGIDDASPLAHQRQLPHTYFVRPDASGGGLAYYASGQAVGTNINSVHYYLQGPTAWVTLHEVGHGYDNFMSSGRDATDISLGEVWNNVYGYHYQVKRMGYSDWLYGQNKPGSQKASDDRRAAAGGTHSFNALGYGDKLDFVVRIAELTGIEGWKAFTARSRDLHVEGKAWNTRRNDLIVEEWGAPNGYNLIPWLAAYNLPVSTDVATRVADLGDNSIALSLADYFPTYADAQAAATTLSLGSPGSLIGTSQVRTLPNRQNLRIRATIGDSAELEGRLVTLWDGSEKVAEAPFFGGLATFTGLPLGAYTVRYPAAATSGTIPARSHVVVRNTTNDAGVTYDAAPEMANVGGALFTLHGLGDNAFASIAVNHGLGTVHVRDNLNAPHSYFSDEYAHITVCDAASTVLYDRSFIGNQSRTAPADVELDLPLGSTITVRHREQGSRFLAKEPLMGTASTTLKSTTETTVYVRTEFGLAKQGATAEQTLATYKATLDAALNRMQGILAAHPTAILSSEAVSLKTALDRLPAAERADLEATYGAMIQAQLDLAAAKAGPVGGPVPSGSVVLDRTGWTATASSAHSTSPASALLDGNPATIWHNDWTGTNNFPYTIGIDLGGDRAFHGFSYLPRQDKEWDGSALLNGRVDRFEVLAGSSAQDAVVVSSGTYAWSGTSDQGVKYVALPEPVTASYVAYRILDARSGAKPWASGAEFTLYGKPLREQLATAIAEVEALDKFAWSDETLAEANAAAAEGEALLADANSSNAALQASVTRVNAALDALAPRAPLGGAVPAGATALSKSGWTATANSAHSTNPASAFIDGNGNTIWHNDWNSTTNVNFPFTVSVDLGGAKAFDGFSYLTRQDGSTNGRVKRYELLAGTSAADAVVVSHGDLAWASGTDKAIKYVALPSGVTASYVAFRVLDANSGSRAWASGAELTLYQGQ</sequence>
<dbReference type="EMBL" id="BAABLV010000026">
    <property type="protein sequence ID" value="GAA4899409.1"/>
    <property type="molecule type" value="Genomic_DNA"/>
</dbReference>
<dbReference type="InterPro" id="IPR008979">
    <property type="entry name" value="Galactose-bd-like_sf"/>
</dbReference>
<keyword evidence="1" id="KW-0732">Signal</keyword>
<keyword evidence="5" id="KW-1185">Reference proteome</keyword>
<comment type="caution">
    <text evidence="4">The sequence shown here is derived from an EMBL/GenBank/DDBJ whole genome shotgun (WGS) entry which is preliminary data.</text>
</comment>
<dbReference type="InterPro" id="IPR004954">
    <property type="entry name" value="Mucin-bd"/>
</dbReference>
<dbReference type="PROSITE" id="PS50022">
    <property type="entry name" value="FA58C_3"/>
    <property type="match status" value="2"/>
</dbReference>
<evidence type="ECO:0000259" key="2">
    <source>
        <dbReference type="PROSITE" id="PS50022"/>
    </source>
</evidence>